<dbReference type="STRING" id="48256.CLHUN_14540"/>
<dbReference type="InterPro" id="IPR029063">
    <property type="entry name" value="SAM-dependent_MTases_sf"/>
</dbReference>
<dbReference type="AlphaFoldDB" id="A0A1V4SM13"/>
<accession>A0A1V4SM13</accession>
<name>A0A1V4SM13_RUMHU</name>
<gene>
    <name evidence="2" type="ORF">CLHUN_14540</name>
</gene>
<keyword evidence="3" id="KW-1185">Reference proteome</keyword>
<dbReference type="NCBIfam" id="TIGR01444">
    <property type="entry name" value="fkbM_fam"/>
    <property type="match status" value="1"/>
</dbReference>
<organism evidence="2 3">
    <name type="scientific">Ruminiclostridium hungatei</name>
    <name type="common">Clostridium hungatei</name>
    <dbReference type="NCBI Taxonomy" id="48256"/>
    <lineage>
        <taxon>Bacteria</taxon>
        <taxon>Bacillati</taxon>
        <taxon>Bacillota</taxon>
        <taxon>Clostridia</taxon>
        <taxon>Eubacteriales</taxon>
        <taxon>Oscillospiraceae</taxon>
        <taxon>Ruminiclostridium</taxon>
    </lineage>
</organism>
<dbReference type="Gene3D" id="3.40.50.150">
    <property type="entry name" value="Vaccinia Virus protein VP39"/>
    <property type="match status" value="1"/>
</dbReference>
<dbReference type="OrthoDB" id="5329963at2"/>
<evidence type="ECO:0000313" key="2">
    <source>
        <dbReference type="EMBL" id="OPX44900.1"/>
    </source>
</evidence>
<comment type="caution">
    <text evidence="2">The sequence shown here is derived from an EMBL/GenBank/DDBJ whole genome shotgun (WGS) entry which is preliminary data.</text>
</comment>
<feature type="domain" description="Methyltransferase FkbM" evidence="1">
    <location>
        <begin position="167"/>
        <end position="314"/>
    </location>
</feature>
<dbReference type="PANTHER" id="PTHR34203:SF15">
    <property type="entry name" value="SLL1173 PROTEIN"/>
    <property type="match status" value="1"/>
</dbReference>
<protein>
    <recommendedName>
        <fullName evidence="1">Methyltransferase FkbM domain-containing protein</fullName>
    </recommendedName>
</protein>
<dbReference type="InterPro" id="IPR052514">
    <property type="entry name" value="SAM-dependent_MTase"/>
</dbReference>
<dbReference type="Proteomes" id="UP000191554">
    <property type="component" value="Unassembled WGS sequence"/>
</dbReference>
<dbReference type="Pfam" id="PF05050">
    <property type="entry name" value="Methyltransf_21"/>
    <property type="match status" value="1"/>
</dbReference>
<dbReference type="PANTHER" id="PTHR34203">
    <property type="entry name" value="METHYLTRANSFERASE, FKBM FAMILY PROTEIN"/>
    <property type="match status" value="1"/>
</dbReference>
<dbReference type="InterPro" id="IPR006342">
    <property type="entry name" value="FkbM_mtfrase"/>
</dbReference>
<proteinExistence type="predicted"/>
<dbReference type="EMBL" id="MZGX01000007">
    <property type="protein sequence ID" value="OPX44900.1"/>
    <property type="molecule type" value="Genomic_DNA"/>
</dbReference>
<evidence type="ECO:0000313" key="3">
    <source>
        <dbReference type="Proteomes" id="UP000191554"/>
    </source>
</evidence>
<evidence type="ECO:0000259" key="1">
    <source>
        <dbReference type="Pfam" id="PF05050"/>
    </source>
</evidence>
<reference evidence="2 3" key="1">
    <citation type="submission" date="2017-03" db="EMBL/GenBank/DDBJ databases">
        <title>Genome sequence of Clostridium hungatei DSM 14427.</title>
        <authorList>
            <person name="Poehlein A."/>
            <person name="Daniel R."/>
        </authorList>
    </citation>
    <scope>NUCLEOTIDE SEQUENCE [LARGE SCALE GENOMIC DNA]</scope>
    <source>
        <strain evidence="2 3">DSM 14427</strain>
    </source>
</reference>
<sequence length="339" mass="39803">MLLGSELMLEESLETPVILKAADDNLRNEIDKEFGYLMDYIKGCSLSQITDDIIRNLRLFKDTDISNYTATIDYYNKYDYLWGKIRPESGIYELANNRAQNLVEHRQDFEWLYTRLHDYRSKKVLLVILSYWLSSNYKPIVEIQEKLFHQYFDFDLIRCSKDEVFVDIGAYIGDTMVDYVKRFGSDCYKKIYCYDISQENIDFIEKNIELFKLKNVIVNKKGVSDKSGNLYISSDVVSSVYTLKEQGTIKVPTVTVDDDIDTPVTFIKMDIEGGEEQALLGCQKKIQENHPKLALSAYHNHKDLWKLARIIDKFDPSYHFYLRYYGYPLVPTEYLLYAL</sequence>
<dbReference type="SUPFAM" id="SSF53335">
    <property type="entry name" value="S-adenosyl-L-methionine-dependent methyltransferases"/>
    <property type="match status" value="1"/>
</dbReference>